<name>A0A931DYJ0_9CORY</name>
<evidence type="ECO:0000256" key="2">
    <source>
        <dbReference type="SAM" id="Phobius"/>
    </source>
</evidence>
<sequence>MKRNFIALSTAVACALTIAVAPANAQESSQPVFGAGSSGRSGSSVRSDADLAQFEAWKDQQTANPSKNLTSSVQSNEKMWNSEVLMSSFKEDYANKRPMGQTFEILLGILIFLLLVVRPSRA</sequence>
<reference evidence="4" key="1">
    <citation type="submission" date="2020-11" db="EMBL/GenBank/DDBJ databases">
        <title>Sequencing the genomes of 1000 actinobacteria strains.</title>
        <authorList>
            <person name="Klenk H.-P."/>
        </authorList>
    </citation>
    <scope>NUCLEOTIDE SEQUENCE</scope>
    <source>
        <strain evidence="4">DSM 45632</strain>
    </source>
</reference>
<protein>
    <recommendedName>
        <fullName evidence="6">Secreted protein</fullName>
    </recommendedName>
</protein>
<keyword evidence="2" id="KW-0472">Membrane</keyword>
<gene>
    <name evidence="4" type="ORF">IW254_001701</name>
</gene>
<proteinExistence type="predicted"/>
<evidence type="ECO:0000313" key="4">
    <source>
        <dbReference type="EMBL" id="MBG6122732.1"/>
    </source>
</evidence>
<evidence type="ECO:0000313" key="5">
    <source>
        <dbReference type="Proteomes" id="UP000658613"/>
    </source>
</evidence>
<keyword evidence="2" id="KW-0812">Transmembrane</keyword>
<evidence type="ECO:0008006" key="6">
    <source>
        <dbReference type="Google" id="ProtNLM"/>
    </source>
</evidence>
<comment type="caution">
    <text evidence="4">The sequence shown here is derived from an EMBL/GenBank/DDBJ whole genome shotgun (WGS) entry which is preliminary data.</text>
</comment>
<keyword evidence="2" id="KW-1133">Transmembrane helix</keyword>
<dbReference type="Proteomes" id="UP000658613">
    <property type="component" value="Unassembled WGS sequence"/>
</dbReference>
<evidence type="ECO:0000256" key="3">
    <source>
        <dbReference type="SAM" id="SignalP"/>
    </source>
</evidence>
<dbReference type="RefSeq" id="WP_196825074.1">
    <property type="nucleotide sequence ID" value="NZ_CP046980.1"/>
</dbReference>
<feature type="region of interest" description="Disordered" evidence="1">
    <location>
        <begin position="25"/>
        <end position="47"/>
    </location>
</feature>
<keyword evidence="3" id="KW-0732">Signal</keyword>
<keyword evidence="5" id="KW-1185">Reference proteome</keyword>
<evidence type="ECO:0000256" key="1">
    <source>
        <dbReference type="SAM" id="MobiDB-lite"/>
    </source>
</evidence>
<dbReference type="EMBL" id="JADOUE010000001">
    <property type="protein sequence ID" value="MBG6122732.1"/>
    <property type="molecule type" value="Genomic_DNA"/>
</dbReference>
<feature type="signal peptide" evidence="3">
    <location>
        <begin position="1"/>
        <end position="25"/>
    </location>
</feature>
<feature type="transmembrane region" description="Helical" evidence="2">
    <location>
        <begin position="99"/>
        <end position="117"/>
    </location>
</feature>
<feature type="compositionally biased region" description="Low complexity" evidence="1">
    <location>
        <begin position="34"/>
        <end position="46"/>
    </location>
</feature>
<organism evidence="4 5">
    <name type="scientific">Corynebacterium aquatimens</name>
    <dbReference type="NCBI Taxonomy" id="1190508"/>
    <lineage>
        <taxon>Bacteria</taxon>
        <taxon>Bacillati</taxon>
        <taxon>Actinomycetota</taxon>
        <taxon>Actinomycetes</taxon>
        <taxon>Mycobacteriales</taxon>
        <taxon>Corynebacteriaceae</taxon>
        <taxon>Corynebacterium</taxon>
    </lineage>
</organism>
<dbReference type="AlphaFoldDB" id="A0A931DYJ0"/>
<feature type="chain" id="PRO_5037066985" description="Secreted protein" evidence="3">
    <location>
        <begin position="26"/>
        <end position="122"/>
    </location>
</feature>
<accession>A0A931DYJ0</accession>